<keyword evidence="2" id="KW-0732">Signal</keyword>
<feature type="transmembrane region" description="Helical" evidence="1">
    <location>
        <begin position="210"/>
        <end position="234"/>
    </location>
</feature>
<accession>A0A7J7J6U4</accession>
<dbReference type="PROSITE" id="PS50835">
    <property type="entry name" value="IG_LIKE"/>
    <property type="match status" value="1"/>
</dbReference>
<dbReference type="InterPro" id="IPR036179">
    <property type="entry name" value="Ig-like_dom_sf"/>
</dbReference>
<evidence type="ECO:0000256" key="2">
    <source>
        <dbReference type="SAM" id="SignalP"/>
    </source>
</evidence>
<dbReference type="AlphaFoldDB" id="A0A7J7J6U4"/>
<dbReference type="Proteomes" id="UP000593567">
    <property type="component" value="Unassembled WGS sequence"/>
</dbReference>
<dbReference type="InterPro" id="IPR003598">
    <property type="entry name" value="Ig_sub2"/>
</dbReference>
<evidence type="ECO:0000313" key="4">
    <source>
        <dbReference type="EMBL" id="KAF6021950.1"/>
    </source>
</evidence>
<dbReference type="InterPro" id="IPR003599">
    <property type="entry name" value="Ig_sub"/>
</dbReference>
<keyword evidence="1" id="KW-1133">Transmembrane helix</keyword>
<keyword evidence="5" id="KW-1185">Reference proteome</keyword>
<dbReference type="OrthoDB" id="9907246at2759"/>
<dbReference type="SMART" id="SM00408">
    <property type="entry name" value="IGc2"/>
    <property type="match status" value="1"/>
</dbReference>
<dbReference type="InterPro" id="IPR013783">
    <property type="entry name" value="Ig-like_fold"/>
</dbReference>
<dbReference type="SUPFAM" id="SSF48726">
    <property type="entry name" value="Immunoglobulin"/>
    <property type="match status" value="1"/>
</dbReference>
<comment type="caution">
    <text evidence="4">The sequence shown here is derived from an EMBL/GenBank/DDBJ whole genome shotgun (WGS) entry which is preliminary data.</text>
</comment>
<feature type="domain" description="Ig-like" evidence="3">
    <location>
        <begin position="88"/>
        <end position="164"/>
    </location>
</feature>
<dbReference type="CDD" id="cd00096">
    <property type="entry name" value="Ig"/>
    <property type="match status" value="1"/>
</dbReference>
<evidence type="ECO:0000259" key="3">
    <source>
        <dbReference type="PROSITE" id="PS50835"/>
    </source>
</evidence>
<protein>
    <recommendedName>
        <fullName evidence="3">Ig-like domain-containing protein</fullName>
    </recommendedName>
</protein>
<keyword evidence="1" id="KW-0812">Transmembrane</keyword>
<proteinExistence type="predicted"/>
<name>A0A7J7J6U4_BUGNE</name>
<reference evidence="4" key="1">
    <citation type="submission" date="2020-06" db="EMBL/GenBank/DDBJ databases">
        <title>Draft genome of Bugula neritina, a colonial animal packing powerful symbionts and potential medicines.</title>
        <authorList>
            <person name="Rayko M."/>
        </authorList>
    </citation>
    <scope>NUCLEOTIDE SEQUENCE [LARGE SCALE GENOMIC DNA]</scope>
    <source>
        <strain evidence="4">Kwan_BN1</strain>
    </source>
</reference>
<gene>
    <name evidence="4" type="ORF">EB796_019742</name>
</gene>
<evidence type="ECO:0000256" key="1">
    <source>
        <dbReference type="SAM" id="Phobius"/>
    </source>
</evidence>
<organism evidence="4 5">
    <name type="scientific">Bugula neritina</name>
    <name type="common">Brown bryozoan</name>
    <name type="synonym">Sertularia neritina</name>
    <dbReference type="NCBI Taxonomy" id="10212"/>
    <lineage>
        <taxon>Eukaryota</taxon>
        <taxon>Metazoa</taxon>
        <taxon>Spiralia</taxon>
        <taxon>Lophotrochozoa</taxon>
        <taxon>Bryozoa</taxon>
        <taxon>Gymnolaemata</taxon>
        <taxon>Cheilostomatida</taxon>
        <taxon>Flustrina</taxon>
        <taxon>Buguloidea</taxon>
        <taxon>Bugulidae</taxon>
        <taxon>Bugula</taxon>
    </lineage>
</organism>
<dbReference type="Gene3D" id="2.60.40.10">
    <property type="entry name" value="Immunoglobulins"/>
    <property type="match status" value="1"/>
</dbReference>
<feature type="chain" id="PRO_5029629797" description="Ig-like domain-containing protein" evidence="2">
    <location>
        <begin position="26"/>
        <end position="295"/>
    </location>
</feature>
<dbReference type="EMBL" id="VXIV02002931">
    <property type="protein sequence ID" value="KAF6021950.1"/>
    <property type="molecule type" value="Genomic_DNA"/>
</dbReference>
<keyword evidence="1" id="KW-0472">Membrane</keyword>
<evidence type="ECO:0000313" key="5">
    <source>
        <dbReference type="Proteomes" id="UP000593567"/>
    </source>
</evidence>
<dbReference type="InterPro" id="IPR007110">
    <property type="entry name" value="Ig-like_dom"/>
</dbReference>
<dbReference type="SMART" id="SM00409">
    <property type="entry name" value="IG"/>
    <property type="match status" value="1"/>
</dbReference>
<sequence length="295" mass="32873">MRAQQNRYQLHPWMVINVCLLLCQAECMPQIKRLTTQENTAYKHSLTTKTLVNSTVLTTLNTSTSSIPTDESTLTAETIDVLTKSTIPAAQLIEKRALVGTTVRLVCTDYDADMPINWYKLGANNQYKRVAEFNSTSEIMIENISMNHSGIYKCVLRVNNSDMSWQEATSIRLTIIDHDKKETSDSEFATTKSSTRLPAQGGDADNLPNYMGLVLGVGICMGLLLLSGASVLLLNFANNGGLNNCARMLCGRVRKEELSSLSYHQAERANKNFHMRVLPFQRMQMHTVNNLGESA</sequence>
<feature type="signal peptide" evidence="2">
    <location>
        <begin position="1"/>
        <end position="25"/>
    </location>
</feature>